<dbReference type="InterPro" id="IPR009810">
    <property type="entry name" value="Nodulin_late_dom"/>
</dbReference>
<evidence type="ECO:0000313" key="4">
    <source>
        <dbReference type="EMBL" id="RHN60299.1"/>
    </source>
</evidence>
<dbReference type="EMBL" id="BT146554">
    <property type="protein sequence ID" value="AFK46348.1"/>
    <property type="molecule type" value="mRNA"/>
</dbReference>
<keyword evidence="1" id="KW-0472">Membrane</keyword>
<reference evidence="3" key="1">
    <citation type="submission" date="2012-05" db="EMBL/GenBank/DDBJ databases">
        <authorList>
            <person name="Krishnakumar V."/>
            <person name="Cheung F."/>
            <person name="Xiao Y."/>
            <person name="Chan A."/>
            <person name="Moskal W.A."/>
            <person name="Town C.D."/>
        </authorList>
    </citation>
    <scope>NUCLEOTIDE SEQUENCE</scope>
</reference>
<dbReference type="GO" id="GO:0046872">
    <property type="term" value="F:metal ion binding"/>
    <property type="evidence" value="ECO:0007669"/>
    <property type="project" value="InterPro"/>
</dbReference>
<dbReference type="EMBL" id="PSQE01000004">
    <property type="protein sequence ID" value="RHN60299.1"/>
    <property type="molecule type" value="Genomic_DNA"/>
</dbReference>
<dbReference type="Pfam" id="PF07127">
    <property type="entry name" value="Nodulin_late"/>
    <property type="match status" value="1"/>
</dbReference>
<feature type="transmembrane region" description="Helical" evidence="1">
    <location>
        <begin position="6"/>
        <end position="22"/>
    </location>
</feature>
<gene>
    <name evidence="4" type="ORF">MtrunA17_Chr4g0024251</name>
</gene>
<evidence type="ECO:0000313" key="3">
    <source>
        <dbReference type="EMBL" id="AFK46348.1"/>
    </source>
</evidence>
<protein>
    <submittedName>
        <fullName evidence="4">Putative Late nodulin</fullName>
    </submittedName>
</protein>
<evidence type="ECO:0000259" key="2">
    <source>
        <dbReference type="Pfam" id="PF07127"/>
    </source>
</evidence>
<keyword evidence="1" id="KW-1133">Transmembrane helix</keyword>
<name>I3T1F6_MEDTR</name>
<keyword evidence="1" id="KW-0812">Transmembrane</keyword>
<proteinExistence type="evidence at transcript level"/>
<reference evidence="4" key="3">
    <citation type="journal article" date="2018" name="Nat. Plants">
        <title>Whole-genome landscape of Medicago truncatula symbiotic genes.</title>
        <authorList>
            <person name="Pecrix Y."/>
            <person name="Gamas P."/>
            <person name="Carrere S."/>
        </authorList>
    </citation>
    <scope>NUCLEOTIDE SEQUENCE</scope>
    <source>
        <tissue evidence="4">Leaves</tissue>
    </source>
</reference>
<organism evidence="3">
    <name type="scientific">Medicago truncatula</name>
    <name type="common">Barrel medic</name>
    <name type="synonym">Medicago tribuloides</name>
    <dbReference type="NCBI Taxonomy" id="3880"/>
    <lineage>
        <taxon>Eukaryota</taxon>
        <taxon>Viridiplantae</taxon>
        <taxon>Streptophyta</taxon>
        <taxon>Embryophyta</taxon>
        <taxon>Tracheophyta</taxon>
        <taxon>Spermatophyta</taxon>
        <taxon>Magnoliopsida</taxon>
        <taxon>eudicotyledons</taxon>
        <taxon>Gunneridae</taxon>
        <taxon>Pentapetalae</taxon>
        <taxon>rosids</taxon>
        <taxon>fabids</taxon>
        <taxon>Fabales</taxon>
        <taxon>Fabaceae</taxon>
        <taxon>Papilionoideae</taxon>
        <taxon>50 kb inversion clade</taxon>
        <taxon>NPAAA clade</taxon>
        <taxon>Hologalegina</taxon>
        <taxon>IRL clade</taxon>
        <taxon>Trifolieae</taxon>
        <taxon>Medicago</taxon>
    </lineage>
</organism>
<feature type="domain" description="Late nodulin" evidence="2">
    <location>
        <begin position="1"/>
        <end position="53"/>
    </location>
</feature>
<sequence>MAGILKIFYIAIIYVSLFLVVIEDERECVTDADCQKKYPGPYEHLLKCVSGYCVGVTGF</sequence>
<dbReference type="ExpressionAtlas" id="I3T1F6">
    <property type="expression patterns" value="differential"/>
</dbReference>
<dbReference type="Proteomes" id="UP000265566">
    <property type="component" value="Chromosome 4"/>
</dbReference>
<accession>I3T1F6</accession>
<evidence type="ECO:0000313" key="5">
    <source>
        <dbReference type="Proteomes" id="UP000265566"/>
    </source>
</evidence>
<dbReference type="Gramene" id="rna22589">
    <property type="protein sequence ID" value="RHN60299.1"/>
    <property type="gene ID" value="gene22589"/>
</dbReference>
<dbReference type="AlphaFoldDB" id="I3T1F6"/>
<reference evidence="5" key="2">
    <citation type="journal article" date="2018" name="Nat. Plants">
        <title>Whole-genome landscape of Medicago truncatula symbiotic genes.</title>
        <authorList>
            <person name="Pecrix Y."/>
            <person name="Staton S.E."/>
            <person name="Sallet E."/>
            <person name="Lelandais-Briere C."/>
            <person name="Moreau S."/>
            <person name="Carrere S."/>
            <person name="Blein T."/>
            <person name="Jardinaud M.F."/>
            <person name="Latrasse D."/>
            <person name="Zouine M."/>
            <person name="Zahm M."/>
            <person name="Kreplak J."/>
            <person name="Mayjonade B."/>
            <person name="Satge C."/>
            <person name="Perez M."/>
            <person name="Cauet S."/>
            <person name="Marande W."/>
            <person name="Chantry-Darmon C."/>
            <person name="Lopez-Roques C."/>
            <person name="Bouchez O."/>
            <person name="Berard A."/>
            <person name="Debelle F."/>
            <person name="Munos S."/>
            <person name="Bendahmane A."/>
            <person name="Berges H."/>
            <person name="Niebel A."/>
            <person name="Buitink J."/>
            <person name="Frugier F."/>
            <person name="Benhamed M."/>
            <person name="Crespi M."/>
            <person name="Gouzy J."/>
            <person name="Gamas P."/>
        </authorList>
    </citation>
    <scope>NUCLEOTIDE SEQUENCE [LARGE SCALE GENOMIC DNA]</scope>
    <source>
        <strain evidence="5">cv. Jemalong A17</strain>
    </source>
</reference>
<evidence type="ECO:0000256" key="1">
    <source>
        <dbReference type="SAM" id="Phobius"/>
    </source>
</evidence>